<accession>A0ABT6Q8E1</accession>
<dbReference type="Pfam" id="PF08238">
    <property type="entry name" value="Sel1"/>
    <property type="match status" value="3"/>
</dbReference>
<comment type="caution">
    <text evidence="1">The sequence shown here is derived from an EMBL/GenBank/DDBJ whole genome shotgun (WGS) entry which is preliminary data.</text>
</comment>
<dbReference type="SUPFAM" id="SSF81901">
    <property type="entry name" value="HCP-like"/>
    <property type="match status" value="1"/>
</dbReference>
<dbReference type="Proteomes" id="UP001431775">
    <property type="component" value="Unassembled WGS sequence"/>
</dbReference>
<dbReference type="RefSeq" id="WP_281462156.1">
    <property type="nucleotide sequence ID" value="NZ_JASBAN010000001.1"/>
</dbReference>
<proteinExistence type="predicted"/>
<dbReference type="InterPro" id="IPR011990">
    <property type="entry name" value="TPR-like_helical_dom_sf"/>
</dbReference>
<sequence length="187" mass="21491">MIEYKSVNNILSLHVFDNGVYENMKKLKCILLYSIICFCVPQKSFAAESWFSQVEKTIIPQIIFYLGDQYYLANNNIPQNERRAAELYGQAANMGYAPAQYRIGTMYQFGQYFPKDYTKAAEYYIKAADQQYAPAQAMLGLFYERGQGVHQDKIKAKEYEKQACSQGFRAACKNYKILNAVPLNISP</sequence>
<keyword evidence="2" id="KW-1185">Reference proteome</keyword>
<dbReference type="PANTHER" id="PTHR11102">
    <property type="entry name" value="SEL-1-LIKE PROTEIN"/>
    <property type="match status" value="1"/>
</dbReference>
<dbReference type="InterPro" id="IPR006597">
    <property type="entry name" value="Sel1-like"/>
</dbReference>
<reference evidence="1" key="1">
    <citation type="submission" date="2023-05" db="EMBL/GenBank/DDBJ databases">
        <title>Whole genome sequence of Commensalibacter sp.</title>
        <authorList>
            <person name="Charoenyingcharoen P."/>
            <person name="Yukphan P."/>
        </authorList>
    </citation>
    <scope>NUCLEOTIDE SEQUENCE</scope>
    <source>
        <strain evidence="1">TBRC 10068</strain>
    </source>
</reference>
<dbReference type="Gene3D" id="1.25.40.10">
    <property type="entry name" value="Tetratricopeptide repeat domain"/>
    <property type="match status" value="1"/>
</dbReference>
<dbReference type="InterPro" id="IPR050767">
    <property type="entry name" value="Sel1_AlgK"/>
</dbReference>
<dbReference type="EMBL" id="JASBAN010000001">
    <property type="protein sequence ID" value="MDI2112518.1"/>
    <property type="molecule type" value="Genomic_DNA"/>
</dbReference>
<protein>
    <submittedName>
        <fullName evidence="1">Tetratricopeptide repeat protein</fullName>
    </submittedName>
</protein>
<name>A0ABT6Q8E1_9PROT</name>
<dbReference type="SMART" id="SM00671">
    <property type="entry name" value="SEL1"/>
    <property type="match status" value="3"/>
</dbReference>
<dbReference type="PANTHER" id="PTHR11102:SF160">
    <property type="entry name" value="ERAD-ASSOCIATED E3 UBIQUITIN-PROTEIN LIGASE COMPONENT HRD3"/>
    <property type="match status" value="1"/>
</dbReference>
<evidence type="ECO:0000313" key="1">
    <source>
        <dbReference type="EMBL" id="MDI2112518.1"/>
    </source>
</evidence>
<organism evidence="1 2">
    <name type="scientific">Commensalibacter nepenthis</name>
    <dbReference type="NCBI Taxonomy" id="3043872"/>
    <lineage>
        <taxon>Bacteria</taxon>
        <taxon>Pseudomonadati</taxon>
        <taxon>Pseudomonadota</taxon>
        <taxon>Alphaproteobacteria</taxon>
        <taxon>Acetobacterales</taxon>
        <taxon>Acetobacteraceae</taxon>
    </lineage>
</organism>
<evidence type="ECO:0000313" key="2">
    <source>
        <dbReference type="Proteomes" id="UP001431775"/>
    </source>
</evidence>
<gene>
    <name evidence="1" type="ORF">QJV33_04295</name>
</gene>